<evidence type="ECO:0000313" key="2">
    <source>
        <dbReference type="EMBL" id="CAA9324952.1"/>
    </source>
</evidence>
<evidence type="ECO:0000256" key="1">
    <source>
        <dbReference type="SAM" id="MobiDB-lite"/>
    </source>
</evidence>
<feature type="compositionally biased region" description="Basic residues" evidence="1">
    <location>
        <begin position="10"/>
        <end position="38"/>
    </location>
</feature>
<reference evidence="2" key="1">
    <citation type="submission" date="2020-02" db="EMBL/GenBank/DDBJ databases">
        <authorList>
            <person name="Meier V. D."/>
        </authorList>
    </citation>
    <scope>NUCLEOTIDE SEQUENCE</scope>
    <source>
        <strain evidence="2">AVDCRST_MAG07</strain>
    </source>
</reference>
<sequence length="38" mass="4564">AVPGAQGPAGRRRGRRRRRRRRSRRRNGCRPSRRGRRL</sequence>
<proteinExistence type="predicted"/>
<feature type="non-terminal residue" evidence="2">
    <location>
        <position position="38"/>
    </location>
</feature>
<organism evidence="2">
    <name type="scientific">uncultured Frankineae bacterium</name>
    <dbReference type="NCBI Taxonomy" id="437475"/>
    <lineage>
        <taxon>Bacteria</taxon>
        <taxon>Bacillati</taxon>
        <taxon>Actinomycetota</taxon>
        <taxon>Actinomycetes</taxon>
        <taxon>Frankiales</taxon>
        <taxon>environmental samples</taxon>
    </lineage>
</organism>
<name>A0A6J4L665_9ACTN</name>
<feature type="region of interest" description="Disordered" evidence="1">
    <location>
        <begin position="1"/>
        <end position="38"/>
    </location>
</feature>
<dbReference type="AlphaFoldDB" id="A0A6J4L665"/>
<dbReference type="EMBL" id="CADCUB010000074">
    <property type="protein sequence ID" value="CAA9324952.1"/>
    <property type="molecule type" value="Genomic_DNA"/>
</dbReference>
<feature type="non-terminal residue" evidence="2">
    <location>
        <position position="1"/>
    </location>
</feature>
<gene>
    <name evidence="2" type="ORF">AVDCRST_MAG07-1494</name>
</gene>
<protein>
    <submittedName>
        <fullName evidence="2">Uncharacterized protein</fullName>
    </submittedName>
</protein>
<accession>A0A6J4L665</accession>